<dbReference type="PANTHER" id="PTHR11005">
    <property type="entry name" value="LYSOSOMAL ACID LIPASE-RELATED"/>
    <property type="match status" value="1"/>
</dbReference>
<dbReference type="FunFam" id="3.40.50.1820:FF:000057">
    <property type="entry name" value="Lipase"/>
    <property type="match status" value="1"/>
</dbReference>
<dbReference type="EMBL" id="CAJZBQ010000043">
    <property type="protein sequence ID" value="CAG9327164.1"/>
    <property type="molecule type" value="Genomic_DNA"/>
</dbReference>
<evidence type="ECO:0000256" key="1">
    <source>
        <dbReference type="ARBA" id="ARBA00010701"/>
    </source>
</evidence>
<comment type="caution">
    <text evidence="8">The sequence shown here is derived from an EMBL/GenBank/DDBJ whole genome shotgun (WGS) entry which is preliminary data.</text>
</comment>
<evidence type="ECO:0000313" key="9">
    <source>
        <dbReference type="Proteomes" id="UP001162131"/>
    </source>
</evidence>
<dbReference type="GO" id="GO:0016787">
    <property type="term" value="F:hydrolase activity"/>
    <property type="evidence" value="ECO:0007669"/>
    <property type="project" value="UniProtKB-KW"/>
</dbReference>
<dbReference type="Gene3D" id="3.40.50.1820">
    <property type="entry name" value="alpha/beta hydrolase"/>
    <property type="match status" value="1"/>
</dbReference>
<dbReference type="SUPFAM" id="SSF53474">
    <property type="entry name" value="alpha/beta-Hydrolases"/>
    <property type="match status" value="1"/>
</dbReference>
<dbReference type="GO" id="GO:0016042">
    <property type="term" value="P:lipid catabolic process"/>
    <property type="evidence" value="ECO:0007669"/>
    <property type="project" value="UniProtKB-KW"/>
</dbReference>
<protein>
    <recommendedName>
        <fullName evidence="7">Partial AB-hydrolase lipase domain-containing protein</fullName>
    </recommendedName>
</protein>
<evidence type="ECO:0000256" key="2">
    <source>
        <dbReference type="ARBA" id="ARBA00022729"/>
    </source>
</evidence>
<keyword evidence="4" id="KW-0442">Lipid degradation</keyword>
<dbReference type="InterPro" id="IPR029058">
    <property type="entry name" value="AB_hydrolase_fold"/>
</dbReference>
<evidence type="ECO:0000256" key="5">
    <source>
        <dbReference type="ARBA" id="ARBA00023098"/>
    </source>
</evidence>
<comment type="similarity">
    <text evidence="1">Belongs to the AB hydrolase superfamily. Lipase family.</text>
</comment>
<evidence type="ECO:0000256" key="6">
    <source>
        <dbReference type="ARBA" id="ARBA00023180"/>
    </source>
</evidence>
<evidence type="ECO:0000256" key="4">
    <source>
        <dbReference type="ARBA" id="ARBA00022963"/>
    </source>
</evidence>
<accession>A0AAU9JQ96</accession>
<name>A0AAU9JQ96_9CILI</name>
<feature type="domain" description="Partial AB-hydrolase lipase" evidence="7">
    <location>
        <begin position="49"/>
        <end position="104"/>
    </location>
</feature>
<keyword evidence="9" id="KW-1185">Reference proteome</keyword>
<keyword evidence="2" id="KW-0732">Signal</keyword>
<evidence type="ECO:0000313" key="8">
    <source>
        <dbReference type="EMBL" id="CAG9327164.1"/>
    </source>
</evidence>
<dbReference type="Proteomes" id="UP001162131">
    <property type="component" value="Unassembled WGS sequence"/>
</dbReference>
<dbReference type="InterPro" id="IPR006693">
    <property type="entry name" value="AB_hydrolase_lipase"/>
</dbReference>
<sequence>MENSEVEENPRRPFLKFLKWIIIPFSIAYLISVKIDQAELSPYVTYTFKQHCEQDGYPYEEYSVTTDDGYILSLYRIPGKNKNPGPPVLLVHGLSNSAHCFILNQCTTPPAFRLADENYDVWLGNNRGSHLSREHTKLDPNSHEYWDWSVAEVIEYDLPPLVKFVKEKTGYEKIGIFSHSQGSGAVLWMLSLYPEMKNDVAIAILSATPGGISKPESLYINLLASSLVHNIFDLLGMKIWSDWTDDLSFAKFIATFPTISSWIGSDVFDMSLHGGNKELHLPVYVHRIRGGTSIKNLKFMRQYQVNSSTKPYLYDYGKEGNLKKYGKETPPTVDFKKCQTPLAVMNGKYDLVVPQKDSILLKESLNQDMLVFYKDDYEQDHGGFLMSCNMSYFDDVIRLFKSHLKLK</sequence>
<evidence type="ECO:0000259" key="7">
    <source>
        <dbReference type="Pfam" id="PF04083"/>
    </source>
</evidence>
<keyword evidence="6" id="KW-0325">Glycoprotein</keyword>
<reference evidence="8" key="1">
    <citation type="submission" date="2021-09" db="EMBL/GenBank/DDBJ databases">
        <authorList>
            <consortium name="AG Swart"/>
            <person name="Singh M."/>
            <person name="Singh A."/>
            <person name="Seah K."/>
            <person name="Emmerich C."/>
        </authorList>
    </citation>
    <scope>NUCLEOTIDE SEQUENCE</scope>
    <source>
        <strain evidence="8">ATCC30299</strain>
    </source>
</reference>
<organism evidence="8 9">
    <name type="scientific">Blepharisma stoltei</name>
    <dbReference type="NCBI Taxonomy" id="1481888"/>
    <lineage>
        <taxon>Eukaryota</taxon>
        <taxon>Sar</taxon>
        <taxon>Alveolata</taxon>
        <taxon>Ciliophora</taxon>
        <taxon>Postciliodesmatophora</taxon>
        <taxon>Heterotrichea</taxon>
        <taxon>Heterotrichida</taxon>
        <taxon>Blepharismidae</taxon>
        <taxon>Blepharisma</taxon>
    </lineage>
</organism>
<proteinExistence type="inferred from homology"/>
<dbReference type="AlphaFoldDB" id="A0AAU9JQ96"/>
<keyword evidence="3" id="KW-0378">Hydrolase</keyword>
<gene>
    <name evidence="8" type="ORF">BSTOLATCC_MIC43206</name>
</gene>
<dbReference type="Pfam" id="PF04083">
    <property type="entry name" value="Abhydro_lipase"/>
    <property type="match status" value="1"/>
</dbReference>
<keyword evidence="5" id="KW-0443">Lipid metabolism</keyword>
<evidence type="ECO:0000256" key="3">
    <source>
        <dbReference type="ARBA" id="ARBA00022801"/>
    </source>
</evidence>